<dbReference type="GO" id="GO:0051536">
    <property type="term" value="F:iron-sulfur cluster binding"/>
    <property type="evidence" value="ECO:0007669"/>
    <property type="project" value="UniProtKB-KW"/>
</dbReference>
<evidence type="ECO:0000259" key="6">
    <source>
        <dbReference type="Pfam" id="PF04055"/>
    </source>
</evidence>
<dbReference type="InterPro" id="IPR023874">
    <property type="entry name" value="DNA_rSAM_put"/>
</dbReference>
<name>A0AAJ1IE08_9SPIO</name>
<dbReference type="GO" id="GO:0003824">
    <property type="term" value="F:catalytic activity"/>
    <property type="evidence" value="ECO:0007669"/>
    <property type="project" value="InterPro"/>
</dbReference>
<dbReference type="InterPro" id="IPR058240">
    <property type="entry name" value="rSAM_sf"/>
</dbReference>
<accession>A0AAJ1IE08</accession>
<keyword evidence="5" id="KW-0411">Iron-sulfur</keyword>
<gene>
    <name evidence="7" type="ORF">PQJ61_12510</name>
</gene>
<reference evidence="7 8" key="1">
    <citation type="submission" date="2022-12" db="EMBL/GenBank/DDBJ databases">
        <title>Metagenome assembled genome from gulf of manar.</title>
        <authorList>
            <person name="Kohli P."/>
            <person name="Pk S."/>
            <person name="Venkata Ramana C."/>
            <person name="Sasikala C."/>
        </authorList>
    </citation>
    <scope>NUCLEOTIDE SEQUENCE [LARGE SCALE GENOMIC DNA]</scope>
    <source>
        <strain evidence="7">JB008</strain>
    </source>
</reference>
<dbReference type="SFLD" id="SFLDS00029">
    <property type="entry name" value="Radical_SAM"/>
    <property type="match status" value="1"/>
</dbReference>
<dbReference type="Proteomes" id="UP001221217">
    <property type="component" value="Unassembled WGS sequence"/>
</dbReference>
<keyword evidence="3" id="KW-0479">Metal-binding</keyword>
<evidence type="ECO:0000256" key="5">
    <source>
        <dbReference type="ARBA" id="ARBA00023014"/>
    </source>
</evidence>
<dbReference type="InterPro" id="IPR013785">
    <property type="entry name" value="Aldolase_TIM"/>
</dbReference>
<dbReference type="InterPro" id="IPR007197">
    <property type="entry name" value="rSAM"/>
</dbReference>
<evidence type="ECO:0000313" key="8">
    <source>
        <dbReference type="Proteomes" id="UP001221217"/>
    </source>
</evidence>
<organism evidence="7 8">
    <name type="scientific">Candidatus Thalassospirochaeta sargassi</name>
    <dbReference type="NCBI Taxonomy" id="3119039"/>
    <lineage>
        <taxon>Bacteria</taxon>
        <taxon>Pseudomonadati</taxon>
        <taxon>Spirochaetota</taxon>
        <taxon>Spirochaetia</taxon>
        <taxon>Spirochaetales</taxon>
        <taxon>Spirochaetaceae</taxon>
        <taxon>Candidatus Thalassospirochaeta</taxon>
    </lineage>
</organism>
<feature type="domain" description="Radical SAM core" evidence="6">
    <location>
        <begin position="63"/>
        <end position="238"/>
    </location>
</feature>
<dbReference type="Gene3D" id="3.20.20.70">
    <property type="entry name" value="Aldolase class I"/>
    <property type="match status" value="1"/>
</dbReference>
<dbReference type="Gene3D" id="1.10.150.320">
    <property type="entry name" value="Photosystem II 12 kDa extrinsic protein"/>
    <property type="match status" value="1"/>
</dbReference>
<evidence type="ECO:0000313" key="7">
    <source>
        <dbReference type="EMBL" id="MDC7227579.1"/>
    </source>
</evidence>
<dbReference type="SUPFAM" id="SSF47781">
    <property type="entry name" value="RuvA domain 2-like"/>
    <property type="match status" value="1"/>
</dbReference>
<protein>
    <submittedName>
        <fullName evidence="7">Helix-hairpin-helix domain-containing protein</fullName>
    </submittedName>
</protein>
<dbReference type="SUPFAM" id="SSF102114">
    <property type="entry name" value="Radical SAM enzymes"/>
    <property type="match status" value="1"/>
</dbReference>
<comment type="caution">
    <text evidence="7">The sequence shown here is derived from an EMBL/GenBank/DDBJ whole genome shotgun (WGS) entry which is preliminary data.</text>
</comment>
<evidence type="ECO:0000256" key="4">
    <source>
        <dbReference type="ARBA" id="ARBA00023004"/>
    </source>
</evidence>
<evidence type="ECO:0000256" key="3">
    <source>
        <dbReference type="ARBA" id="ARBA00022723"/>
    </source>
</evidence>
<dbReference type="GO" id="GO:0046872">
    <property type="term" value="F:metal ion binding"/>
    <property type="evidence" value="ECO:0007669"/>
    <property type="project" value="UniProtKB-KW"/>
</dbReference>
<dbReference type="Pfam" id="PF12836">
    <property type="entry name" value="HHH_3"/>
    <property type="match status" value="1"/>
</dbReference>
<comment type="cofactor">
    <cofactor evidence="1">
        <name>[4Fe-4S] cluster</name>
        <dbReference type="ChEBI" id="CHEBI:49883"/>
    </cofactor>
</comment>
<evidence type="ECO:0000256" key="2">
    <source>
        <dbReference type="ARBA" id="ARBA00022691"/>
    </source>
</evidence>
<keyword evidence="4" id="KW-0408">Iron</keyword>
<evidence type="ECO:0000256" key="1">
    <source>
        <dbReference type="ARBA" id="ARBA00001966"/>
    </source>
</evidence>
<proteinExistence type="predicted"/>
<dbReference type="CDD" id="cd01335">
    <property type="entry name" value="Radical_SAM"/>
    <property type="match status" value="1"/>
</dbReference>
<sequence length="462" mass="51451">MLSNKVEKLAESARYDVCMSSCSTGSAGRPGRIRKPENPLSEWIYPASVPGQGTVHILKILQSNSCRNNCSYCKFSASRDDENRVSLSPGELAGSFIKMVRQGLVEGLFLSSGVCRSPSFAMEEMIKTADILRNHFRFGGYIHLKIIPGCAEHLIDAAASFADRLSVNIEAPSARHLSFIAPEKKLSTDILPAAKRTAALLRAKKNGYTDKAIRASSQTTQYVVGAAGESDLDIMTSVDMLYSDYFMFRAYFSAYQQRYNPAAKSNNPKKDSPGFEGSPLLREHRLYQSDFLLRAYGFSFPELVFDSMGNIPMETDPKTAWALMNPGIFPVEVNTAPFAELIRVPGIGPVSAERIVRIRRREKLNDIEELKAAGAWSRRAAGWIELNGQTPYISDEGSKKHSKNVHFIPGQKWLFEELAPDGWKTAGQSTGKASLRNKSYPGQTGKWVNYQFNKSDRKIWCR</sequence>
<dbReference type="SFLD" id="SFLDG01102">
    <property type="entry name" value="Uncharacterised_Radical_SAM_Su"/>
    <property type="match status" value="1"/>
</dbReference>
<dbReference type="AlphaFoldDB" id="A0AAJ1IE08"/>
<dbReference type="Pfam" id="PF04055">
    <property type="entry name" value="Radical_SAM"/>
    <property type="match status" value="1"/>
</dbReference>
<keyword evidence="2" id="KW-0949">S-adenosyl-L-methionine</keyword>
<dbReference type="EMBL" id="JAQQAL010000028">
    <property type="protein sequence ID" value="MDC7227579.1"/>
    <property type="molecule type" value="Genomic_DNA"/>
</dbReference>
<dbReference type="InterPro" id="IPR010994">
    <property type="entry name" value="RuvA_2-like"/>
</dbReference>